<proteinExistence type="predicted"/>
<dbReference type="EMBL" id="JAQGLA010000023">
    <property type="protein sequence ID" value="MDA3627080.1"/>
    <property type="molecule type" value="Genomic_DNA"/>
</dbReference>
<dbReference type="CDD" id="cd02215">
    <property type="entry name" value="cupin_QDO_N_C"/>
    <property type="match status" value="1"/>
</dbReference>
<organism evidence="2 3">
    <name type="scientific">Saccharopolyspora oryzae</name>
    <dbReference type="NCBI Taxonomy" id="2997343"/>
    <lineage>
        <taxon>Bacteria</taxon>
        <taxon>Bacillati</taxon>
        <taxon>Actinomycetota</taxon>
        <taxon>Actinomycetes</taxon>
        <taxon>Pseudonocardiales</taxon>
        <taxon>Pseudonocardiaceae</taxon>
        <taxon>Saccharopolyspora</taxon>
    </lineage>
</organism>
<protein>
    <submittedName>
        <fullName evidence="2">Quercetin 2,3-dioxygenase</fullName>
    </submittedName>
</protein>
<accession>A0ABT4UZG9</accession>
<evidence type="ECO:0000259" key="1">
    <source>
        <dbReference type="Pfam" id="PF07883"/>
    </source>
</evidence>
<evidence type="ECO:0000313" key="3">
    <source>
        <dbReference type="Proteomes" id="UP001210380"/>
    </source>
</evidence>
<dbReference type="RefSeq" id="WP_270949722.1">
    <property type="nucleotide sequence ID" value="NZ_JAQGLA010000023.1"/>
</dbReference>
<name>A0ABT4UZG9_9PSEU</name>
<dbReference type="Pfam" id="PF07883">
    <property type="entry name" value="Cupin_2"/>
    <property type="match status" value="1"/>
</dbReference>
<dbReference type="InterPro" id="IPR053146">
    <property type="entry name" value="QDO-like"/>
</dbReference>
<gene>
    <name evidence="2" type="ORF">OU415_16670</name>
</gene>
<dbReference type="InterPro" id="IPR014710">
    <property type="entry name" value="RmlC-like_jellyroll"/>
</dbReference>
<reference evidence="2 3" key="1">
    <citation type="submission" date="2022-11" db="EMBL/GenBank/DDBJ databases">
        <title>Draft genome sequence of Saccharopolyspora sp. WRP15-2 isolated from rhizosphere soils of wild rice in Thailand.</title>
        <authorList>
            <person name="Duangmal K."/>
            <person name="Kammanee S."/>
            <person name="Muangham S."/>
        </authorList>
    </citation>
    <scope>NUCLEOTIDE SEQUENCE [LARGE SCALE GENOMIC DNA]</scope>
    <source>
        <strain evidence="2 3">WRP15-2</strain>
    </source>
</reference>
<dbReference type="SUPFAM" id="SSF51182">
    <property type="entry name" value="RmlC-like cupins"/>
    <property type="match status" value="1"/>
</dbReference>
<dbReference type="InterPro" id="IPR013096">
    <property type="entry name" value="Cupin_2"/>
</dbReference>
<feature type="domain" description="Cupin type-2" evidence="1">
    <location>
        <begin position="44"/>
        <end position="112"/>
    </location>
</feature>
<comment type="caution">
    <text evidence="2">The sequence shown here is derived from an EMBL/GenBank/DDBJ whole genome shotgun (WGS) entry which is preliminary data.</text>
</comment>
<dbReference type="InterPro" id="IPR011051">
    <property type="entry name" value="RmlC_Cupin_sf"/>
</dbReference>
<dbReference type="Proteomes" id="UP001210380">
    <property type="component" value="Unassembled WGS sequence"/>
</dbReference>
<keyword evidence="3" id="KW-1185">Reference proteome</keyword>
<dbReference type="PANTHER" id="PTHR36440">
    <property type="entry name" value="PUTATIVE (AFU_ORTHOLOGUE AFUA_8G07350)-RELATED"/>
    <property type="match status" value="1"/>
</dbReference>
<sequence length="166" mass="17513">MTSNAPKGLLHVPADEGESVWIGADIYTLKATKENTGGSLSLMEVSVPPGDGPPPHIHAHEDEGIYVLAGDLEFFSGGQTFQAGPGDFVFVPRGTVHSLRNIGVHPGKTLTMYTPGGMDRYFAGVGDKAEPGVPPQPMSEEQLHRAMTLAPQHGLEVQLPPPGEPA</sequence>
<dbReference type="PANTHER" id="PTHR36440:SF1">
    <property type="entry name" value="PUTATIVE (AFU_ORTHOLOGUE AFUA_8G07350)-RELATED"/>
    <property type="match status" value="1"/>
</dbReference>
<evidence type="ECO:0000313" key="2">
    <source>
        <dbReference type="EMBL" id="MDA3627080.1"/>
    </source>
</evidence>
<dbReference type="Gene3D" id="2.60.120.10">
    <property type="entry name" value="Jelly Rolls"/>
    <property type="match status" value="1"/>
</dbReference>